<feature type="transmembrane region" description="Helical" evidence="9">
    <location>
        <begin position="267"/>
        <end position="288"/>
    </location>
</feature>
<keyword evidence="5" id="KW-0965">Cell junction</keyword>
<keyword evidence="2" id="KW-0945">Host-virus interaction</keyword>
<evidence type="ECO:0000313" key="12">
    <source>
        <dbReference type="EMBL" id="KAK1431361.1"/>
    </source>
</evidence>
<organism evidence="12 13">
    <name type="scientific">Tagetes erecta</name>
    <name type="common">African marigold</name>
    <dbReference type="NCBI Taxonomy" id="13708"/>
    <lineage>
        <taxon>Eukaryota</taxon>
        <taxon>Viridiplantae</taxon>
        <taxon>Streptophyta</taxon>
        <taxon>Embryophyta</taxon>
        <taxon>Tracheophyta</taxon>
        <taxon>Spermatophyta</taxon>
        <taxon>Magnoliopsida</taxon>
        <taxon>eudicotyledons</taxon>
        <taxon>Gunneridae</taxon>
        <taxon>Pentapetalae</taxon>
        <taxon>asterids</taxon>
        <taxon>campanulids</taxon>
        <taxon>Asterales</taxon>
        <taxon>Asteraceae</taxon>
        <taxon>Asteroideae</taxon>
        <taxon>Heliantheae alliance</taxon>
        <taxon>Tageteae</taxon>
        <taxon>Tagetes</taxon>
    </lineage>
</organism>
<protein>
    <recommendedName>
        <fullName evidence="11">Gnk2-homologous domain-containing protein</fullName>
    </recommendedName>
</protein>
<dbReference type="AlphaFoldDB" id="A0AAD8L235"/>
<feature type="chain" id="PRO_5042160911" description="Gnk2-homologous domain-containing protein" evidence="10">
    <location>
        <begin position="26"/>
        <end position="297"/>
    </location>
</feature>
<keyword evidence="4" id="KW-0677">Repeat</keyword>
<evidence type="ECO:0000256" key="2">
    <source>
        <dbReference type="ARBA" id="ARBA00022581"/>
    </source>
</evidence>
<dbReference type="EMBL" id="JAUHHV010000002">
    <property type="protein sequence ID" value="KAK1431361.1"/>
    <property type="molecule type" value="Genomic_DNA"/>
</dbReference>
<comment type="similarity">
    <text evidence="8">Belongs to the cysteine-rich repeat secretory protein family. Plasmodesmata-located proteins (PDLD) subfamily.</text>
</comment>
<dbReference type="CDD" id="cd23509">
    <property type="entry name" value="Gnk2-like"/>
    <property type="match status" value="2"/>
</dbReference>
<keyword evidence="13" id="KW-1185">Reference proteome</keyword>
<evidence type="ECO:0000256" key="7">
    <source>
        <dbReference type="ARBA" id="ARBA00024184"/>
    </source>
</evidence>
<evidence type="ECO:0000259" key="11">
    <source>
        <dbReference type="PROSITE" id="PS51473"/>
    </source>
</evidence>
<dbReference type="InterPro" id="IPR051378">
    <property type="entry name" value="Cell2Cell_Antifungal"/>
</dbReference>
<proteinExistence type="inferred from homology"/>
<evidence type="ECO:0000256" key="5">
    <source>
        <dbReference type="ARBA" id="ARBA00022949"/>
    </source>
</evidence>
<evidence type="ECO:0000256" key="9">
    <source>
        <dbReference type="SAM" id="Phobius"/>
    </source>
</evidence>
<dbReference type="Pfam" id="PF01657">
    <property type="entry name" value="Stress-antifung"/>
    <property type="match status" value="2"/>
</dbReference>
<evidence type="ECO:0000256" key="6">
    <source>
        <dbReference type="ARBA" id="ARBA00023157"/>
    </source>
</evidence>
<feature type="signal peptide" evidence="10">
    <location>
        <begin position="1"/>
        <end position="25"/>
    </location>
</feature>
<reference evidence="12" key="1">
    <citation type="journal article" date="2023" name="bioRxiv">
        <title>Improved chromosome-level genome assembly for marigold (Tagetes erecta).</title>
        <authorList>
            <person name="Jiang F."/>
            <person name="Yuan L."/>
            <person name="Wang S."/>
            <person name="Wang H."/>
            <person name="Xu D."/>
            <person name="Wang A."/>
            <person name="Fan W."/>
        </authorList>
    </citation>
    <scope>NUCLEOTIDE SEQUENCE</scope>
    <source>
        <strain evidence="12">WSJ</strain>
        <tissue evidence="12">Leaf</tissue>
    </source>
</reference>
<dbReference type="Proteomes" id="UP001229421">
    <property type="component" value="Unassembled WGS sequence"/>
</dbReference>
<dbReference type="GO" id="GO:0046739">
    <property type="term" value="P:transport of virus in multicellular host"/>
    <property type="evidence" value="ECO:0007669"/>
    <property type="project" value="TreeGrafter"/>
</dbReference>
<comment type="caution">
    <text evidence="12">The sequence shown here is derived from an EMBL/GenBank/DDBJ whole genome shotgun (WGS) entry which is preliminary data.</text>
</comment>
<keyword evidence="9" id="KW-1133">Transmembrane helix</keyword>
<feature type="domain" description="Gnk2-homologous" evidence="11">
    <location>
        <begin position="26"/>
        <end position="127"/>
    </location>
</feature>
<keyword evidence="6" id="KW-1015">Disulfide bond</keyword>
<dbReference type="GO" id="GO:0005886">
    <property type="term" value="C:plasma membrane"/>
    <property type="evidence" value="ECO:0007669"/>
    <property type="project" value="UniProtKB-SubCell"/>
</dbReference>
<feature type="domain" description="Gnk2-homologous" evidence="11">
    <location>
        <begin position="147"/>
        <end position="247"/>
    </location>
</feature>
<accession>A0AAD8L235</accession>
<keyword evidence="3 10" id="KW-0732">Signal</keyword>
<dbReference type="PROSITE" id="PS51473">
    <property type="entry name" value="GNK2"/>
    <property type="match status" value="2"/>
</dbReference>
<gene>
    <name evidence="12" type="ORF">QVD17_07818</name>
</gene>
<keyword evidence="9" id="KW-0812">Transmembrane</keyword>
<comment type="subcellular location">
    <subcellularLocation>
        <location evidence="7">Cell junction</location>
        <location evidence="7">Plasmodesma</location>
    </subcellularLocation>
    <subcellularLocation>
        <location evidence="1">Cell membrane</location>
        <topology evidence="1">Single-pass type I membrane protein</topology>
    </subcellularLocation>
</comment>
<evidence type="ECO:0000313" key="13">
    <source>
        <dbReference type="Proteomes" id="UP001229421"/>
    </source>
</evidence>
<evidence type="ECO:0000256" key="3">
    <source>
        <dbReference type="ARBA" id="ARBA00022729"/>
    </source>
</evidence>
<dbReference type="InterPro" id="IPR038408">
    <property type="entry name" value="GNK2_sf"/>
</dbReference>
<keyword evidence="9" id="KW-0472">Membrane</keyword>
<dbReference type="PANTHER" id="PTHR32080">
    <property type="entry name" value="ANTIFUNGAL PROTEIN GINKBILOBIN-2-LIKE"/>
    <property type="match status" value="1"/>
</dbReference>
<evidence type="ECO:0000256" key="4">
    <source>
        <dbReference type="ARBA" id="ARBA00022737"/>
    </source>
</evidence>
<evidence type="ECO:0000256" key="1">
    <source>
        <dbReference type="ARBA" id="ARBA00004251"/>
    </source>
</evidence>
<name>A0AAD8L235_TARER</name>
<sequence length="297" mass="32845">MYKTLHLITPWILLMLLILVSSNTGLDTRYTEFVYKKCKNETHIPQILVSSLVQELVDKSTKSKFYQTSTGDDTLALSGKFQCRHDLTMDHCHDCIVKTVPRLACSSGSLARVQLKGCFISLEREPEPELKFESGRIVNKGLVGVRKDYLQHKKCGDRISWFEGLEEVRDVVFETVAKCVTTSGTGYCETRRDGIYAMGQCEGGLEVCECGECLSNAFQVAQDECWGSDSGEVYLENCFISFSDYKPHVTQGDYSEGKGVGGGSAKVAAMVVGVGVAIGLLVTLCYCIRSSSQRQED</sequence>
<evidence type="ECO:0000256" key="8">
    <source>
        <dbReference type="ARBA" id="ARBA00038393"/>
    </source>
</evidence>
<dbReference type="GO" id="GO:0010497">
    <property type="term" value="P:plasmodesmata-mediated intercellular transport"/>
    <property type="evidence" value="ECO:0007669"/>
    <property type="project" value="TreeGrafter"/>
</dbReference>
<dbReference type="GO" id="GO:0009506">
    <property type="term" value="C:plasmodesma"/>
    <property type="evidence" value="ECO:0007669"/>
    <property type="project" value="UniProtKB-SubCell"/>
</dbReference>
<dbReference type="InterPro" id="IPR002902">
    <property type="entry name" value="GNK2"/>
</dbReference>
<dbReference type="PANTHER" id="PTHR32080:SF64">
    <property type="entry name" value="GNK2-LIKE DOMAIN-CONTAINING PROTEIN"/>
    <property type="match status" value="1"/>
</dbReference>
<dbReference type="Gene3D" id="3.30.430.20">
    <property type="entry name" value="Gnk2 domain, C-X8-C-X2-C motif"/>
    <property type="match status" value="2"/>
</dbReference>
<evidence type="ECO:0000256" key="10">
    <source>
        <dbReference type="SAM" id="SignalP"/>
    </source>
</evidence>